<evidence type="ECO:0000313" key="3">
    <source>
        <dbReference type="Proteomes" id="UP000008827"/>
    </source>
</evidence>
<organism evidence="2">
    <name type="scientific">Glycine max</name>
    <name type="common">Soybean</name>
    <name type="synonym">Glycine hispida</name>
    <dbReference type="NCBI Taxonomy" id="3847"/>
    <lineage>
        <taxon>Eukaryota</taxon>
        <taxon>Viridiplantae</taxon>
        <taxon>Streptophyta</taxon>
        <taxon>Embryophyta</taxon>
        <taxon>Tracheophyta</taxon>
        <taxon>Spermatophyta</taxon>
        <taxon>Magnoliopsida</taxon>
        <taxon>eudicotyledons</taxon>
        <taxon>Gunneridae</taxon>
        <taxon>Pentapetalae</taxon>
        <taxon>rosids</taxon>
        <taxon>fabids</taxon>
        <taxon>Fabales</taxon>
        <taxon>Fabaceae</taxon>
        <taxon>Papilionoideae</taxon>
        <taxon>50 kb inversion clade</taxon>
        <taxon>NPAAA clade</taxon>
        <taxon>indigoferoid/millettioid clade</taxon>
        <taxon>Phaseoleae</taxon>
        <taxon>Glycine</taxon>
        <taxon>Glycine subgen. Soja</taxon>
    </lineage>
</organism>
<name>K7MF39_SOYBN</name>
<reference evidence="1 2" key="1">
    <citation type="journal article" date="2010" name="Nature">
        <title>Genome sequence of the palaeopolyploid soybean.</title>
        <authorList>
            <person name="Schmutz J."/>
            <person name="Cannon S.B."/>
            <person name="Schlueter J."/>
            <person name="Ma J."/>
            <person name="Mitros T."/>
            <person name="Nelson W."/>
            <person name="Hyten D.L."/>
            <person name="Song Q."/>
            <person name="Thelen J.J."/>
            <person name="Cheng J."/>
            <person name="Xu D."/>
            <person name="Hellsten U."/>
            <person name="May G.D."/>
            <person name="Yu Y."/>
            <person name="Sakurai T."/>
            <person name="Umezawa T."/>
            <person name="Bhattacharyya M.K."/>
            <person name="Sandhu D."/>
            <person name="Valliyodan B."/>
            <person name="Lindquist E."/>
            <person name="Peto M."/>
            <person name="Grant D."/>
            <person name="Shu S."/>
            <person name="Goodstein D."/>
            <person name="Barry K."/>
            <person name="Futrell-Griggs M."/>
            <person name="Abernathy B."/>
            <person name="Du J."/>
            <person name="Tian Z."/>
            <person name="Zhu L."/>
            <person name="Gill N."/>
            <person name="Joshi T."/>
            <person name="Libault M."/>
            <person name="Sethuraman A."/>
            <person name="Zhang X.-C."/>
            <person name="Shinozaki K."/>
            <person name="Nguyen H.T."/>
            <person name="Wing R.A."/>
            <person name="Cregan P."/>
            <person name="Specht J."/>
            <person name="Grimwood J."/>
            <person name="Rokhsar D."/>
            <person name="Stacey G."/>
            <person name="Shoemaker R.C."/>
            <person name="Jackson S.A."/>
        </authorList>
    </citation>
    <scope>NUCLEOTIDE SEQUENCE [LARGE SCALE GENOMIC DNA]</scope>
    <source>
        <strain evidence="2">cv. Williams 82</strain>
        <tissue evidence="1">Callus</tissue>
    </source>
</reference>
<dbReference type="Proteomes" id="UP000008827">
    <property type="component" value="Chromosome 16"/>
</dbReference>
<gene>
    <name evidence="1" type="ORF">GLYMA_16G039200</name>
</gene>
<dbReference type="AlphaFoldDB" id="K7MF39"/>
<dbReference type="InParanoid" id="K7MF39"/>
<protein>
    <submittedName>
        <fullName evidence="1 2">Uncharacterized protein</fullName>
    </submittedName>
</protein>
<sequence length="90" mass="10574">MRMEYLNLMYFQYLILCICKELATTKERTNTYAFMTPNIRSARMGFVLAKSGQVNLSIINPVSLRVDDLENVVIFCRLAYLNWKRVIKSK</sequence>
<evidence type="ECO:0000313" key="1">
    <source>
        <dbReference type="EMBL" id="KRH06681.1"/>
    </source>
</evidence>
<dbReference type="EnsemblPlants" id="KRH06681">
    <property type="protein sequence ID" value="KRH06681"/>
    <property type="gene ID" value="GLYMA_16G039200"/>
</dbReference>
<reference evidence="1" key="3">
    <citation type="submission" date="2018-07" db="EMBL/GenBank/DDBJ databases">
        <title>WGS assembly of Glycine max.</title>
        <authorList>
            <person name="Schmutz J."/>
            <person name="Cannon S."/>
            <person name="Schlueter J."/>
            <person name="Ma J."/>
            <person name="Mitros T."/>
            <person name="Nelson W."/>
            <person name="Hyten D."/>
            <person name="Song Q."/>
            <person name="Thelen J."/>
            <person name="Cheng J."/>
            <person name="Xu D."/>
            <person name="Hellsten U."/>
            <person name="May G."/>
            <person name="Yu Y."/>
            <person name="Sakurai T."/>
            <person name="Umezawa T."/>
            <person name="Bhattacharyya M."/>
            <person name="Sandhu D."/>
            <person name="Valliyodan B."/>
            <person name="Lindquist E."/>
            <person name="Peto M."/>
            <person name="Grant D."/>
            <person name="Shu S."/>
            <person name="Goodstein D."/>
            <person name="Barry K."/>
            <person name="Futrell-Griggs M."/>
            <person name="Abernathy B."/>
            <person name="Du J."/>
            <person name="Tian Z."/>
            <person name="Zhu L."/>
            <person name="Gill N."/>
            <person name="Joshi T."/>
            <person name="Libault M."/>
            <person name="Sethuraman A."/>
            <person name="Zhang X."/>
            <person name="Shinozaki K."/>
            <person name="Nguyen H."/>
            <person name="Wing R."/>
            <person name="Cregan P."/>
            <person name="Specht J."/>
            <person name="Grimwood J."/>
            <person name="Rokhsar D."/>
            <person name="Stacey G."/>
            <person name="Shoemaker R."/>
            <person name="Jackson S."/>
        </authorList>
    </citation>
    <scope>NUCLEOTIDE SEQUENCE</scope>
    <source>
        <tissue evidence="1">Callus</tissue>
    </source>
</reference>
<dbReference type="EMBL" id="CM000849">
    <property type="protein sequence ID" value="KRH06681.1"/>
    <property type="molecule type" value="Genomic_DNA"/>
</dbReference>
<dbReference type="PaxDb" id="3847-GLYMA16G04321.1"/>
<keyword evidence="3" id="KW-1185">Reference proteome</keyword>
<accession>K7MF39</accession>
<dbReference type="HOGENOM" id="CLU_2445165_0_0_1"/>
<proteinExistence type="predicted"/>
<reference evidence="2" key="2">
    <citation type="submission" date="2018-02" db="UniProtKB">
        <authorList>
            <consortium name="EnsemblPlants"/>
        </authorList>
    </citation>
    <scope>IDENTIFICATION</scope>
    <source>
        <strain evidence="2">Williams 82</strain>
    </source>
</reference>
<dbReference type="Gramene" id="KRH06681">
    <property type="protein sequence ID" value="KRH06681"/>
    <property type="gene ID" value="GLYMA_16G039200"/>
</dbReference>
<evidence type="ECO:0000313" key="2">
    <source>
        <dbReference type="EnsemblPlants" id="KRH06681"/>
    </source>
</evidence>